<dbReference type="SUPFAM" id="SSF50960">
    <property type="entry name" value="TolB, C-terminal domain"/>
    <property type="match status" value="1"/>
</dbReference>
<feature type="repeat" description="WD" evidence="3">
    <location>
        <begin position="792"/>
        <end position="823"/>
    </location>
</feature>
<dbReference type="EMBL" id="BOPG01000064">
    <property type="protein sequence ID" value="GIJ61299.1"/>
    <property type="molecule type" value="Genomic_DNA"/>
</dbReference>
<dbReference type="InterPro" id="IPR027417">
    <property type="entry name" value="P-loop_NTPase"/>
</dbReference>
<dbReference type="PROSITE" id="PS00678">
    <property type="entry name" value="WD_REPEATS_1"/>
    <property type="match status" value="1"/>
</dbReference>
<dbReference type="PRINTS" id="PR00320">
    <property type="entry name" value="GPROTEINBRPT"/>
</dbReference>
<accession>A0A8J4E4P0</accession>
<protein>
    <recommendedName>
        <fullName evidence="4">Novel STAND NTPase 1 domain-containing protein</fullName>
    </recommendedName>
</protein>
<feature type="repeat" description="WD" evidence="3">
    <location>
        <begin position="917"/>
        <end position="958"/>
    </location>
</feature>
<evidence type="ECO:0000256" key="1">
    <source>
        <dbReference type="ARBA" id="ARBA00022574"/>
    </source>
</evidence>
<evidence type="ECO:0000313" key="6">
    <source>
        <dbReference type="Proteomes" id="UP000612585"/>
    </source>
</evidence>
<feature type="repeat" description="WD" evidence="3">
    <location>
        <begin position="751"/>
        <end position="782"/>
    </location>
</feature>
<feature type="repeat" description="WD" evidence="3">
    <location>
        <begin position="667"/>
        <end position="698"/>
    </location>
</feature>
<sequence length="1233" mass="130482">MPRPERRLDPADGAVAAFATGLRQLRDHAGKPGYRQLAQRAHFSATALSEAAGGRKLPSLAVTMAFVEACGGDQADWKTRWQEATEALAQAEPAEADRPAAGRAPYRGLAAYEQADAEWYFGREPLVDEMVRRLTARRFLAVFGPSGCGKSSLLRAGLLRAASAGRLPGGESTACVLITPGARPLDNLALAFAALAGVPAGSLRTDLGTDPTHLRLAIRQAVDAQNRDGELLVVVDQFEEVFTLCDDTAERDAFIAALLAAQGDDSRARVVIAGRADVYTRCATCPDLVTALRDAQILVGSMTALELRAAITRPATRAGLTVEGALVSTIVAEATGRPGALPLVSHALLEAWRRRRGNAITLAGYEAAGGLAGAIAQTAERVYADLDGRGRAAVQAALLRLVEVGEDTEVSRRRAEWSEFHSEPAAVLRLLAGARLVTLGRSGVEIAHEALIHAWPRFGRWISEDRDGLRVQRQLSEATAIWLAHDRDGGSLYRGVRLLQATERARQHTGRLTTREREFLTASRAAEDRESAARRRRVRATVTALIAAVAVVSVLAAWALTQADRAQRERDTALSRQLAAQARSQLNVDPELAVLLAKQAVAVTYTRQADAVLRQAVAQSRLRAVLPGHDGPVYAVTFAGPGRLISGGEDGTVRIWASDRSTAPVVLPGHRGRVWGVAVSGDGQRLATGGADRTVRLWPDPATGESRVLGTHERTVRNVVFSPDGTRVASASDDGTVRVWDTTGGSDPVVLRGHDGPVLGVAFSPDGKLLASSGNDRTIRLWPVAGGAPTVLSGHEASVEYLVFSADGTRLASASTDGTARIWPIGGSGTPLVLRGHDGTVEAVAFAADGQVATMGNDRTVRLWNAGSVTHPRILRGHKGTVWAAAFSPDGQRLASASDDGTIRLWDATMTGVPLVMRGHTGSVWSGAYSADGHRIVTGGHDRTVRVWDTTTGREPVVLRGHRDEVTSVDLSPDGNRAVSASLDGEVRLWNWSGGDGQLVSTGHEGAVMQVAFHPDGRHILSGGADGTVRISSADGGEPIVLRGHHGAVRATFSPDGRLVASAGWDGSVRLWNWAAGGEPVVLRGHEGPVWAADFSPDGSLLATAGSDGTVRVWHLSHPDAPVNLGAHQGVAWTVAFSADGHLIVSSGSDGTVRIWQPDGASDPIVFDGHGASVEATSFDPSGDVLLTVHGDGTVRTWRCPVCGPITTVMAAADQQVTRQLTDDERRMFRIDA</sequence>
<name>A0A8J4E4P0_9ACTN</name>
<feature type="repeat" description="WD" evidence="3">
    <location>
        <begin position="1001"/>
        <end position="1031"/>
    </location>
</feature>
<dbReference type="Gene3D" id="2.130.10.10">
    <property type="entry name" value="YVTN repeat-like/Quinoprotein amine dehydrogenase"/>
    <property type="match status" value="5"/>
</dbReference>
<keyword evidence="6" id="KW-1185">Reference proteome</keyword>
<dbReference type="InterPro" id="IPR019775">
    <property type="entry name" value="WD40_repeat_CS"/>
</dbReference>
<dbReference type="SUPFAM" id="SSF50978">
    <property type="entry name" value="WD40 repeat-like"/>
    <property type="match status" value="2"/>
</dbReference>
<reference evidence="5" key="1">
    <citation type="submission" date="2021-01" db="EMBL/GenBank/DDBJ databases">
        <title>Whole genome shotgun sequence of Virgisporangium aurantiacum NBRC 16421.</title>
        <authorList>
            <person name="Komaki H."/>
            <person name="Tamura T."/>
        </authorList>
    </citation>
    <scope>NUCLEOTIDE SEQUENCE</scope>
    <source>
        <strain evidence="5">NBRC 16421</strain>
    </source>
</reference>
<dbReference type="SMART" id="SM00320">
    <property type="entry name" value="WD40"/>
    <property type="match status" value="14"/>
</dbReference>
<dbReference type="PROSITE" id="PS50082">
    <property type="entry name" value="WD_REPEATS_2"/>
    <property type="match status" value="14"/>
</dbReference>
<feature type="repeat" description="WD" evidence="3">
    <location>
        <begin position="1125"/>
        <end position="1157"/>
    </location>
</feature>
<feature type="repeat" description="WD" evidence="3">
    <location>
        <begin position="709"/>
        <end position="750"/>
    </location>
</feature>
<dbReference type="Pfam" id="PF20703">
    <property type="entry name" value="nSTAND1"/>
    <property type="match status" value="1"/>
</dbReference>
<evidence type="ECO:0000256" key="3">
    <source>
        <dbReference type="PROSITE-ProRule" id="PRU00221"/>
    </source>
</evidence>
<feature type="repeat" description="WD" evidence="3">
    <location>
        <begin position="1167"/>
        <end position="1198"/>
    </location>
</feature>
<feature type="repeat" description="WD" evidence="3">
    <location>
        <begin position="834"/>
        <end position="865"/>
    </location>
</feature>
<dbReference type="SUPFAM" id="SSF52540">
    <property type="entry name" value="P-loop containing nucleoside triphosphate hydrolases"/>
    <property type="match status" value="1"/>
</dbReference>
<dbReference type="Proteomes" id="UP000612585">
    <property type="component" value="Unassembled WGS sequence"/>
</dbReference>
<dbReference type="AlphaFoldDB" id="A0A8J4E4P0"/>
<dbReference type="PANTHER" id="PTHR19879">
    <property type="entry name" value="TRANSCRIPTION INITIATION FACTOR TFIID"/>
    <property type="match status" value="1"/>
</dbReference>
<gene>
    <name evidence="5" type="ORF">Vau01_088150</name>
</gene>
<feature type="domain" description="Novel STAND NTPase 1" evidence="4">
    <location>
        <begin position="105"/>
        <end position="488"/>
    </location>
</feature>
<dbReference type="PROSITE" id="PS50294">
    <property type="entry name" value="WD_REPEATS_REGION"/>
    <property type="match status" value="13"/>
</dbReference>
<comment type="caution">
    <text evidence="5">The sequence shown here is derived from an EMBL/GenBank/DDBJ whole genome shotgun (WGS) entry which is preliminary data.</text>
</comment>
<dbReference type="InterPro" id="IPR049052">
    <property type="entry name" value="nSTAND1"/>
</dbReference>
<dbReference type="Pfam" id="PF00400">
    <property type="entry name" value="WD40"/>
    <property type="match status" value="14"/>
</dbReference>
<keyword evidence="1 3" id="KW-0853">WD repeat</keyword>
<organism evidence="5 6">
    <name type="scientific">Virgisporangium aurantiacum</name>
    <dbReference type="NCBI Taxonomy" id="175570"/>
    <lineage>
        <taxon>Bacteria</taxon>
        <taxon>Bacillati</taxon>
        <taxon>Actinomycetota</taxon>
        <taxon>Actinomycetes</taxon>
        <taxon>Micromonosporales</taxon>
        <taxon>Micromonosporaceae</taxon>
        <taxon>Virgisporangium</taxon>
    </lineage>
</organism>
<feature type="repeat" description="WD" evidence="3">
    <location>
        <begin position="626"/>
        <end position="656"/>
    </location>
</feature>
<evidence type="ECO:0000313" key="5">
    <source>
        <dbReference type="EMBL" id="GIJ61299.1"/>
    </source>
</evidence>
<evidence type="ECO:0000256" key="2">
    <source>
        <dbReference type="ARBA" id="ARBA00022737"/>
    </source>
</evidence>
<dbReference type="InterPro" id="IPR015943">
    <property type="entry name" value="WD40/YVTN_repeat-like_dom_sf"/>
</dbReference>
<proteinExistence type="predicted"/>
<feature type="repeat" description="WD" evidence="3">
    <location>
        <begin position="1083"/>
        <end position="1117"/>
    </location>
</feature>
<feature type="repeat" description="WD" evidence="3">
    <location>
        <begin position="1053"/>
        <end position="1073"/>
    </location>
</feature>
<keyword evidence="2" id="KW-0677">Repeat</keyword>
<dbReference type="InterPro" id="IPR001680">
    <property type="entry name" value="WD40_rpt"/>
</dbReference>
<evidence type="ECO:0000259" key="4">
    <source>
        <dbReference type="Pfam" id="PF20703"/>
    </source>
</evidence>
<dbReference type="CDD" id="cd00200">
    <property type="entry name" value="WD40"/>
    <property type="match status" value="2"/>
</dbReference>
<feature type="repeat" description="WD" evidence="3">
    <location>
        <begin position="875"/>
        <end position="907"/>
    </location>
</feature>
<dbReference type="InterPro" id="IPR036322">
    <property type="entry name" value="WD40_repeat_dom_sf"/>
</dbReference>
<dbReference type="PANTHER" id="PTHR19879:SF9">
    <property type="entry name" value="TRANSCRIPTION INITIATION FACTOR TFIID SUBUNIT 5"/>
    <property type="match status" value="1"/>
</dbReference>
<dbReference type="InterPro" id="IPR020472">
    <property type="entry name" value="WD40_PAC1"/>
</dbReference>
<feature type="repeat" description="WD" evidence="3">
    <location>
        <begin position="959"/>
        <end position="991"/>
    </location>
</feature>